<dbReference type="InterPro" id="IPR045361">
    <property type="entry name" value="CIS_tube_prot_N"/>
</dbReference>
<comment type="caution">
    <text evidence="2">The sequence shown here is derived from an EMBL/GenBank/DDBJ whole genome shotgun (WGS) entry which is preliminary data.</text>
</comment>
<reference evidence="2 3" key="1">
    <citation type="submission" date="2017-01" db="EMBL/GenBank/DDBJ databases">
        <title>New insights into the genetic diversity of Chromobacterium isolated from tropical freshwater lake.</title>
        <authorList>
            <person name="Santos A.B."/>
            <person name="Nascimento A.M."/>
            <person name="Da Silva P.C."/>
        </authorList>
    </citation>
    <scope>NUCLEOTIDE SEQUENCE [LARGE SCALE GENOMIC DNA]</scope>
    <source>
        <strain evidence="2 3">56AF</strain>
    </source>
</reference>
<dbReference type="Pfam" id="PF19266">
    <property type="entry name" value="CIS_tube"/>
    <property type="match status" value="1"/>
</dbReference>
<sequence>MSDSSLPELTLQAYLDKDCSQQKGNSLIIPYQPGSLKLSLSNDQKETKVLGSTSKITYQGTSAATLTVTLLLYKVYYEDWQSFQSGKGLAVKDQLKQLYESLYQVNGDTHQPSFITIDWGEDLLLPYAGKKFRGVLTRADASEQHNDGKGTPTYIKVECSFTEIPPNVDAKKNSPDLTHYRKVVAGDRLDYKTWQIYGDGSLTSQVARANDLDSPRLITPGQVLSFPPFSTSVESQS</sequence>
<accession>A0A2S9WZ58</accession>
<dbReference type="Proteomes" id="UP000239469">
    <property type="component" value="Unassembled WGS sequence"/>
</dbReference>
<name>A0A2S9WZ58_9NEIS</name>
<evidence type="ECO:0000313" key="3">
    <source>
        <dbReference type="Proteomes" id="UP000239469"/>
    </source>
</evidence>
<dbReference type="EMBL" id="MTBD01000049">
    <property type="protein sequence ID" value="PRP68755.1"/>
    <property type="molecule type" value="Genomic_DNA"/>
</dbReference>
<evidence type="ECO:0000259" key="1">
    <source>
        <dbReference type="PROSITE" id="PS51782"/>
    </source>
</evidence>
<proteinExistence type="predicted"/>
<dbReference type="InterPro" id="IPR018392">
    <property type="entry name" value="LysM"/>
</dbReference>
<gene>
    <name evidence="2" type="ORF">BUE93_20640</name>
</gene>
<dbReference type="PROSITE" id="PS51782">
    <property type="entry name" value="LYSM"/>
    <property type="match status" value="1"/>
</dbReference>
<dbReference type="RefSeq" id="WP_106078093.1">
    <property type="nucleotide sequence ID" value="NZ_MTBD01000049.1"/>
</dbReference>
<feature type="domain" description="LysM" evidence="1">
    <location>
        <begin position="179"/>
        <end position="226"/>
    </location>
</feature>
<evidence type="ECO:0000313" key="2">
    <source>
        <dbReference type="EMBL" id="PRP68755.1"/>
    </source>
</evidence>
<organism evidence="2 3">
    <name type="scientific">Chromobacterium amazonense</name>
    <dbReference type="NCBI Taxonomy" id="1382803"/>
    <lineage>
        <taxon>Bacteria</taxon>
        <taxon>Pseudomonadati</taxon>
        <taxon>Pseudomonadota</taxon>
        <taxon>Betaproteobacteria</taxon>
        <taxon>Neisseriales</taxon>
        <taxon>Chromobacteriaceae</taxon>
        <taxon>Chromobacterium</taxon>
    </lineage>
</organism>
<protein>
    <recommendedName>
        <fullName evidence="1">LysM domain-containing protein</fullName>
    </recommendedName>
</protein>
<dbReference type="AlphaFoldDB" id="A0A2S9WZ58"/>
<dbReference type="OrthoDB" id="9815939at2"/>